<sequence>MPAQWTNMQIMKCQSDEGTTTAVTKQADGKHLRYILGNGRCVNCNPDGTFKERLNYSFGFAESLSVGL</sequence>
<reference evidence="1 2" key="1">
    <citation type="submission" date="2016-10" db="EMBL/GenBank/DDBJ databases">
        <authorList>
            <person name="de Groot N.N."/>
        </authorList>
    </citation>
    <scope>NUCLEOTIDE SEQUENCE [LARGE SCALE GENOMIC DNA]</scope>
    <source>
        <strain evidence="1 2">DSM 26880</strain>
    </source>
</reference>
<dbReference type="AlphaFoldDB" id="A0A1H3M1T4"/>
<gene>
    <name evidence="1" type="ORF">SAMN05444340_11567</name>
</gene>
<keyword evidence="2" id="KW-1185">Reference proteome</keyword>
<evidence type="ECO:0000313" key="1">
    <source>
        <dbReference type="EMBL" id="SDY70707.1"/>
    </source>
</evidence>
<evidence type="ECO:0000313" key="2">
    <source>
        <dbReference type="Proteomes" id="UP000199286"/>
    </source>
</evidence>
<dbReference type="EMBL" id="FNPF01000015">
    <property type="protein sequence ID" value="SDY70707.1"/>
    <property type="molecule type" value="Genomic_DNA"/>
</dbReference>
<proteinExistence type="predicted"/>
<dbReference type="Proteomes" id="UP000199286">
    <property type="component" value="Unassembled WGS sequence"/>
</dbReference>
<name>A0A1H3M1T4_9RHOB</name>
<accession>A0A1H3M1T4</accession>
<protein>
    <submittedName>
        <fullName evidence="1">Uncharacterized protein</fullName>
    </submittedName>
</protein>
<dbReference type="OrthoDB" id="7869851at2"/>
<organism evidence="1 2">
    <name type="scientific">Citreimonas salinaria</name>
    <dbReference type="NCBI Taxonomy" id="321339"/>
    <lineage>
        <taxon>Bacteria</taxon>
        <taxon>Pseudomonadati</taxon>
        <taxon>Pseudomonadota</taxon>
        <taxon>Alphaproteobacteria</taxon>
        <taxon>Rhodobacterales</taxon>
        <taxon>Roseobacteraceae</taxon>
        <taxon>Citreimonas</taxon>
    </lineage>
</organism>